<keyword evidence="5" id="KW-0479">Metal-binding</keyword>
<comment type="pathway">
    <text evidence="5">Lipid metabolism; malonyl-CoA biosynthesis; malonyl-CoA from acetyl-CoA: step 1/1.</text>
</comment>
<feature type="binding site" evidence="5">
    <location>
        <position position="51"/>
    </location>
    <ligand>
        <name>Zn(2+)</name>
        <dbReference type="ChEBI" id="CHEBI:29105"/>
    </ligand>
</feature>
<dbReference type="PRINTS" id="PR01070">
    <property type="entry name" value="ACCCTRFRASEB"/>
</dbReference>
<keyword evidence="5" id="KW-0862">Zinc</keyword>
<comment type="cofactor">
    <cofactor evidence="5">
        <name>Zn(2+)</name>
        <dbReference type="ChEBI" id="CHEBI:29105"/>
    </cofactor>
    <text evidence="5">Binds 1 zinc ion per subunit.</text>
</comment>
<dbReference type="Gene3D" id="3.90.226.10">
    <property type="entry name" value="2-enoyl-CoA Hydratase, Chain A, domain 1"/>
    <property type="match status" value="1"/>
</dbReference>
<evidence type="ECO:0000256" key="4">
    <source>
        <dbReference type="ARBA" id="ARBA00023098"/>
    </source>
</evidence>
<keyword evidence="3 5" id="KW-0863">Zinc-finger</keyword>
<keyword evidence="5" id="KW-0275">Fatty acid biosynthesis</keyword>
<keyword evidence="2 5" id="KW-0808">Transferase</keyword>
<feature type="binding site" evidence="5">
    <location>
        <position position="33"/>
    </location>
    <ligand>
        <name>Zn(2+)</name>
        <dbReference type="ChEBI" id="CHEBI:29105"/>
    </ligand>
</feature>
<dbReference type="GO" id="GO:0009317">
    <property type="term" value="C:acetyl-CoA carboxylase complex"/>
    <property type="evidence" value="ECO:0007669"/>
    <property type="project" value="InterPro"/>
</dbReference>
<keyword evidence="8" id="KW-1185">Reference proteome</keyword>
<dbReference type="Proteomes" id="UP000051291">
    <property type="component" value="Unassembled WGS sequence"/>
</dbReference>
<dbReference type="GO" id="GO:0016743">
    <property type="term" value="F:carboxyl- or carbamoyltransferase activity"/>
    <property type="evidence" value="ECO:0007669"/>
    <property type="project" value="UniProtKB-UniRule"/>
</dbReference>
<comment type="subcellular location">
    <subcellularLocation>
        <location evidence="5">Cytoplasm</location>
    </subcellularLocation>
</comment>
<evidence type="ECO:0000259" key="6">
    <source>
        <dbReference type="PROSITE" id="PS50980"/>
    </source>
</evidence>
<evidence type="ECO:0000256" key="3">
    <source>
        <dbReference type="ARBA" id="ARBA00022771"/>
    </source>
</evidence>
<dbReference type="Pfam" id="PF01039">
    <property type="entry name" value="Carboxyl_trans"/>
    <property type="match status" value="1"/>
</dbReference>
<name>A0A0R1ZJ20_9LACO</name>
<accession>A0A0R1ZJ20</accession>
<feature type="binding site" evidence="5">
    <location>
        <position position="36"/>
    </location>
    <ligand>
        <name>Zn(2+)</name>
        <dbReference type="ChEBI" id="CHEBI:29105"/>
    </ligand>
</feature>
<dbReference type="PANTHER" id="PTHR42995">
    <property type="entry name" value="ACETYL-COENZYME A CARBOXYLASE CARBOXYL TRANSFERASE SUBUNIT BETA, CHLOROPLASTIC"/>
    <property type="match status" value="1"/>
</dbReference>
<reference evidence="7 8" key="1">
    <citation type="journal article" date="2015" name="Genome Announc.">
        <title>Expanding the biotechnology potential of lactobacilli through comparative genomics of 213 strains and associated genera.</title>
        <authorList>
            <person name="Sun Z."/>
            <person name="Harris H.M."/>
            <person name="McCann A."/>
            <person name="Guo C."/>
            <person name="Argimon S."/>
            <person name="Zhang W."/>
            <person name="Yang X."/>
            <person name="Jeffery I.B."/>
            <person name="Cooney J.C."/>
            <person name="Kagawa T.F."/>
            <person name="Liu W."/>
            <person name="Song Y."/>
            <person name="Salvetti E."/>
            <person name="Wrobel A."/>
            <person name="Rasinkangas P."/>
            <person name="Parkhill J."/>
            <person name="Rea M.C."/>
            <person name="O'Sullivan O."/>
            <person name="Ritari J."/>
            <person name="Douillard F.P."/>
            <person name="Paul Ross R."/>
            <person name="Yang R."/>
            <person name="Briner A.E."/>
            <person name="Felis G.E."/>
            <person name="de Vos W.M."/>
            <person name="Barrangou R."/>
            <person name="Klaenhammer T.R."/>
            <person name="Caufield P.W."/>
            <person name="Cui Y."/>
            <person name="Zhang H."/>
            <person name="O'Toole P.W."/>
        </authorList>
    </citation>
    <scope>NUCLEOTIDE SEQUENCE [LARGE SCALE GENOMIC DNA]</scope>
    <source>
        <strain evidence="7 8">DSM 20653</strain>
    </source>
</reference>
<dbReference type="STRING" id="1423820.FC64_GL000905"/>
<dbReference type="GO" id="GO:0003989">
    <property type="term" value="F:acetyl-CoA carboxylase activity"/>
    <property type="evidence" value="ECO:0007669"/>
    <property type="project" value="InterPro"/>
</dbReference>
<dbReference type="InterPro" id="IPR011762">
    <property type="entry name" value="COA_CT_N"/>
</dbReference>
<keyword evidence="4 5" id="KW-0443">Lipid metabolism</keyword>
<comment type="caution">
    <text evidence="5">Lacks conserved residue(s) required for the propagation of feature annotation.</text>
</comment>
<dbReference type="AlphaFoldDB" id="A0A0R1ZJ20"/>
<keyword evidence="5" id="KW-0547">Nucleotide-binding</keyword>
<dbReference type="PANTHER" id="PTHR42995:SF5">
    <property type="entry name" value="ACETYL-COENZYME A CARBOXYLASE CARBOXYL TRANSFERASE SUBUNIT BETA, CHLOROPLASTIC"/>
    <property type="match status" value="1"/>
</dbReference>
<comment type="catalytic activity">
    <reaction evidence="5">
        <text>N(6)-carboxybiotinyl-L-lysyl-[protein] + acetyl-CoA = N(6)-biotinyl-L-lysyl-[protein] + malonyl-CoA</text>
        <dbReference type="Rhea" id="RHEA:54728"/>
        <dbReference type="Rhea" id="RHEA-COMP:10505"/>
        <dbReference type="Rhea" id="RHEA-COMP:10506"/>
        <dbReference type="ChEBI" id="CHEBI:57288"/>
        <dbReference type="ChEBI" id="CHEBI:57384"/>
        <dbReference type="ChEBI" id="CHEBI:83144"/>
        <dbReference type="ChEBI" id="CHEBI:83145"/>
        <dbReference type="EC" id="2.1.3.15"/>
    </reaction>
</comment>
<dbReference type="EC" id="2.1.3.15" evidence="5"/>
<evidence type="ECO:0000256" key="5">
    <source>
        <dbReference type="HAMAP-Rule" id="MF_01395"/>
    </source>
</evidence>
<dbReference type="GO" id="GO:0008270">
    <property type="term" value="F:zinc ion binding"/>
    <property type="evidence" value="ECO:0007669"/>
    <property type="project" value="UniProtKB-UniRule"/>
</dbReference>
<dbReference type="InterPro" id="IPR000438">
    <property type="entry name" value="Acetyl_CoA_COase_Trfase_b_su"/>
</dbReference>
<dbReference type="UniPathway" id="UPA00655">
    <property type="reaction ID" value="UER00711"/>
</dbReference>
<keyword evidence="5" id="KW-0067">ATP-binding</keyword>
<feature type="domain" description="CoA carboxyltransferase N-terminal" evidence="6">
    <location>
        <begin position="29"/>
        <end position="284"/>
    </location>
</feature>
<organism evidence="7 8">
    <name type="scientific">Ligilactobacillus araffinosus DSM 20653</name>
    <dbReference type="NCBI Taxonomy" id="1423820"/>
    <lineage>
        <taxon>Bacteria</taxon>
        <taxon>Bacillati</taxon>
        <taxon>Bacillota</taxon>
        <taxon>Bacilli</taxon>
        <taxon>Lactobacillales</taxon>
        <taxon>Lactobacillaceae</taxon>
        <taxon>Ligilactobacillus</taxon>
    </lineage>
</organism>
<evidence type="ECO:0000313" key="7">
    <source>
        <dbReference type="EMBL" id="KRM51718.1"/>
    </source>
</evidence>
<protein>
    <recommendedName>
        <fullName evidence="5">Acetyl-coenzyme A carboxylase carboxyl transferase subunit beta</fullName>
        <shortName evidence="5">ACCase subunit beta</shortName>
        <shortName evidence="5">Acetyl-CoA carboxylase carboxyltransferase subunit beta</shortName>
        <ecNumber evidence="5">2.1.3.15</ecNumber>
    </recommendedName>
</protein>
<evidence type="ECO:0000313" key="8">
    <source>
        <dbReference type="Proteomes" id="UP000051291"/>
    </source>
</evidence>
<dbReference type="RefSeq" id="WP_057906776.1">
    <property type="nucleotide sequence ID" value="NZ_AYYZ01000029.1"/>
</dbReference>
<dbReference type="InterPro" id="IPR034733">
    <property type="entry name" value="AcCoA_carboxyl_beta"/>
</dbReference>
<gene>
    <name evidence="5" type="primary">accD</name>
    <name evidence="7" type="ORF">FC64_GL000905</name>
</gene>
<keyword evidence="1 5" id="KW-0444">Lipid biosynthesis</keyword>
<dbReference type="GO" id="GO:0005524">
    <property type="term" value="F:ATP binding"/>
    <property type="evidence" value="ECO:0007669"/>
    <property type="project" value="UniProtKB-KW"/>
</dbReference>
<comment type="function">
    <text evidence="5">Component of the acetyl coenzyme A carboxylase (ACC) complex. Biotin carboxylase (BC) catalyzes the carboxylation of biotin on its carrier protein (BCCP) and then the CO(2) group is transferred by the transcarboxylase to acetyl-CoA to form malonyl-CoA.</text>
</comment>
<dbReference type="EMBL" id="AYYZ01000029">
    <property type="protein sequence ID" value="KRM51718.1"/>
    <property type="molecule type" value="Genomic_DNA"/>
</dbReference>
<proteinExistence type="inferred from homology"/>
<comment type="similarity">
    <text evidence="5">Belongs to the AccD/PCCB family.</text>
</comment>
<sequence>MKLYENKSRISEQHVKADHQAMDRVPDGLWITCPKCHQVFLREKLGKFRTCPECGYGFRTSARQRVEWLADDFKEILTDIEESNPIDFEGFDKKIKQCREKSGIDESVLTGIAEIQHEKCALAVMDPDFIMGSLGSVTGEKLTRLFEMATQKRLPVVLFALSGGARMQEGIYSLMQMQKVTQAVMEHSSAGLFYLTVLTDPTTGGVTASFANQSDIILAEPKALIGFAGRRVIEQTMHQKIADDLQSAETLMKNGLIDDIVPRDRQKQVIAKLLRLNRTEAANG</sequence>
<comment type="subunit">
    <text evidence="5">Acetyl-CoA carboxylase is a heterohexamer composed of biotin carboxyl carrier protein (AccB), biotin carboxylase (AccC) and two subunits each of ACCase subunit alpha (AccA) and ACCase subunit beta (AccD).</text>
</comment>
<keyword evidence="5" id="KW-0276">Fatty acid metabolism</keyword>
<evidence type="ECO:0000256" key="1">
    <source>
        <dbReference type="ARBA" id="ARBA00022516"/>
    </source>
</evidence>
<dbReference type="GO" id="GO:0006633">
    <property type="term" value="P:fatty acid biosynthetic process"/>
    <property type="evidence" value="ECO:0007669"/>
    <property type="project" value="UniProtKB-KW"/>
</dbReference>
<dbReference type="SUPFAM" id="SSF52096">
    <property type="entry name" value="ClpP/crotonase"/>
    <property type="match status" value="1"/>
</dbReference>
<evidence type="ECO:0000256" key="2">
    <source>
        <dbReference type="ARBA" id="ARBA00022679"/>
    </source>
</evidence>
<dbReference type="PATRIC" id="fig|1423820.4.peg.927"/>
<dbReference type="InterPro" id="IPR029045">
    <property type="entry name" value="ClpP/crotonase-like_dom_sf"/>
</dbReference>
<dbReference type="PROSITE" id="PS50980">
    <property type="entry name" value="COA_CT_NTER"/>
    <property type="match status" value="1"/>
</dbReference>
<keyword evidence="5" id="KW-0963">Cytoplasm</keyword>
<dbReference type="GO" id="GO:2001295">
    <property type="term" value="P:malonyl-CoA biosynthetic process"/>
    <property type="evidence" value="ECO:0007669"/>
    <property type="project" value="UniProtKB-UniRule"/>
</dbReference>
<dbReference type="HAMAP" id="MF_01395">
    <property type="entry name" value="AcetylCoA_CT_beta"/>
    <property type="match status" value="1"/>
</dbReference>
<feature type="binding site" evidence="5">
    <location>
        <position position="54"/>
    </location>
    <ligand>
        <name>Zn(2+)</name>
        <dbReference type="ChEBI" id="CHEBI:29105"/>
    </ligand>
</feature>
<comment type="caution">
    <text evidence="7">The sequence shown here is derived from an EMBL/GenBank/DDBJ whole genome shotgun (WGS) entry which is preliminary data.</text>
</comment>